<sequence length="365" mass="41067">MDSITVEFSTVPTSPSLYDAISYNYTFYMYPGNYTPELLDKNSPAFKETAYKFCKDIDKIFESLGLRAVRKRYYGCVVDEFGPNREVNFRVALTDTDVVRPSSMFNIFAYHGDQVNLNGVYHLPMGGVYVAVDMEPTSSLFKLESFTTHPYPFVTTTPTVLYTVITVSLQVLEPGWTSDLEDHASARYRLLSEPFCNDVTAWVTEWKKDYIKCSNVNFSKDPFTITAELSFTGLQGPNLDQEIYTILMERANRIFIDNMYALDIGDMLIYDQSLVLSKRTVSVDETTPVSVTTTDGTTVQTKPTTTAELDPCLYSANLDYVPHPTKCDQFYQCINGMAFPITCKPGSIFDGGTCIAAPPGFVCRR</sequence>
<evidence type="ECO:0000313" key="4">
    <source>
        <dbReference type="Proteomes" id="UP001497497"/>
    </source>
</evidence>
<evidence type="ECO:0008006" key="5">
    <source>
        <dbReference type="Google" id="ProtNLM"/>
    </source>
</evidence>
<evidence type="ECO:0000259" key="1">
    <source>
        <dbReference type="PROSITE" id="PS50024"/>
    </source>
</evidence>
<dbReference type="InterPro" id="IPR002557">
    <property type="entry name" value="Chitin-bd_dom"/>
</dbReference>
<organism evidence="3 4">
    <name type="scientific">Lymnaea stagnalis</name>
    <name type="common">Great pond snail</name>
    <name type="synonym">Helix stagnalis</name>
    <dbReference type="NCBI Taxonomy" id="6523"/>
    <lineage>
        <taxon>Eukaryota</taxon>
        <taxon>Metazoa</taxon>
        <taxon>Spiralia</taxon>
        <taxon>Lophotrochozoa</taxon>
        <taxon>Mollusca</taxon>
        <taxon>Gastropoda</taxon>
        <taxon>Heterobranchia</taxon>
        <taxon>Euthyneura</taxon>
        <taxon>Panpulmonata</taxon>
        <taxon>Hygrophila</taxon>
        <taxon>Lymnaeoidea</taxon>
        <taxon>Lymnaeidae</taxon>
        <taxon>Lymnaea</taxon>
    </lineage>
</organism>
<dbReference type="Pfam" id="PF01390">
    <property type="entry name" value="SEA"/>
    <property type="match status" value="1"/>
</dbReference>
<dbReference type="Gene3D" id="3.30.70.960">
    <property type="entry name" value="SEA domain"/>
    <property type="match status" value="1"/>
</dbReference>
<evidence type="ECO:0000259" key="2">
    <source>
        <dbReference type="PROSITE" id="PS50940"/>
    </source>
</evidence>
<dbReference type="InterPro" id="IPR036364">
    <property type="entry name" value="SEA_dom_sf"/>
</dbReference>
<dbReference type="EMBL" id="CAXITT010000347">
    <property type="protein sequence ID" value="CAL1539635.1"/>
    <property type="molecule type" value="Genomic_DNA"/>
</dbReference>
<dbReference type="AlphaFoldDB" id="A0AAV2I1E4"/>
<evidence type="ECO:0000313" key="3">
    <source>
        <dbReference type="EMBL" id="CAL1539635.1"/>
    </source>
</evidence>
<dbReference type="InterPro" id="IPR000082">
    <property type="entry name" value="SEA_dom"/>
</dbReference>
<feature type="domain" description="Chitin-binding type-2" evidence="2">
    <location>
        <begin position="309"/>
        <end position="365"/>
    </location>
</feature>
<keyword evidence="4" id="KW-1185">Reference proteome</keyword>
<proteinExistence type="predicted"/>
<reference evidence="3 4" key="1">
    <citation type="submission" date="2024-04" db="EMBL/GenBank/DDBJ databases">
        <authorList>
            <consortium name="Genoscope - CEA"/>
            <person name="William W."/>
        </authorList>
    </citation>
    <scope>NUCLEOTIDE SEQUENCE [LARGE SCALE GENOMIC DNA]</scope>
</reference>
<dbReference type="SUPFAM" id="SSF82671">
    <property type="entry name" value="SEA domain"/>
    <property type="match status" value="2"/>
</dbReference>
<comment type="caution">
    <text evidence="3">The sequence shown here is derived from an EMBL/GenBank/DDBJ whole genome shotgun (WGS) entry which is preliminary data.</text>
</comment>
<name>A0AAV2I1E4_LYMST</name>
<feature type="domain" description="SEA" evidence="1">
    <location>
        <begin position="19"/>
        <end position="135"/>
    </location>
</feature>
<dbReference type="GO" id="GO:0005576">
    <property type="term" value="C:extracellular region"/>
    <property type="evidence" value="ECO:0007669"/>
    <property type="project" value="InterPro"/>
</dbReference>
<dbReference type="InterPro" id="IPR036508">
    <property type="entry name" value="Chitin-bd_dom_sf"/>
</dbReference>
<dbReference type="PROSITE" id="PS50024">
    <property type="entry name" value="SEA"/>
    <property type="match status" value="1"/>
</dbReference>
<dbReference type="Proteomes" id="UP001497497">
    <property type="component" value="Unassembled WGS sequence"/>
</dbReference>
<accession>A0AAV2I1E4</accession>
<dbReference type="SMART" id="SM00494">
    <property type="entry name" value="ChtBD2"/>
    <property type="match status" value="1"/>
</dbReference>
<gene>
    <name evidence="3" type="ORF">GSLYS_00013368001</name>
</gene>
<dbReference type="PROSITE" id="PS50940">
    <property type="entry name" value="CHIT_BIND_II"/>
    <property type="match status" value="1"/>
</dbReference>
<dbReference type="SUPFAM" id="SSF57625">
    <property type="entry name" value="Invertebrate chitin-binding proteins"/>
    <property type="match status" value="1"/>
</dbReference>
<dbReference type="Pfam" id="PF01607">
    <property type="entry name" value="CBM_14"/>
    <property type="match status" value="1"/>
</dbReference>
<dbReference type="GO" id="GO:0008061">
    <property type="term" value="F:chitin binding"/>
    <property type="evidence" value="ECO:0007669"/>
    <property type="project" value="InterPro"/>
</dbReference>
<protein>
    <recommendedName>
        <fullName evidence="5">Chitin-binding type-2 domain-containing protein</fullName>
    </recommendedName>
</protein>
<dbReference type="Gene3D" id="2.170.140.10">
    <property type="entry name" value="Chitin binding domain"/>
    <property type="match status" value="1"/>
</dbReference>